<evidence type="ECO:0000256" key="5">
    <source>
        <dbReference type="ARBA" id="ARBA00022692"/>
    </source>
</evidence>
<protein>
    <submittedName>
        <fullName evidence="9">TolC family protein</fullName>
    </submittedName>
</protein>
<dbReference type="InterPro" id="IPR051906">
    <property type="entry name" value="TolC-like"/>
</dbReference>
<keyword evidence="10" id="KW-1185">Reference proteome</keyword>
<dbReference type="PANTHER" id="PTHR30026:SF20">
    <property type="entry name" value="OUTER MEMBRANE PROTEIN TOLC"/>
    <property type="match status" value="1"/>
</dbReference>
<dbReference type="Pfam" id="PF02321">
    <property type="entry name" value="OEP"/>
    <property type="match status" value="1"/>
</dbReference>
<evidence type="ECO:0000313" key="10">
    <source>
        <dbReference type="Proteomes" id="UP000631653"/>
    </source>
</evidence>
<evidence type="ECO:0000256" key="4">
    <source>
        <dbReference type="ARBA" id="ARBA00022452"/>
    </source>
</evidence>
<dbReference type="PANTHER" id="PTHR30026">
    <property type="entry name" value="OUTER MEMBRANE PROTEIN TOLC"/>
    <property type="match status" value="1"/>
</dbReference>
<sequence length="376" mass="41685">MAAWSIDPSRKSISTDATAAHKRASAARSWFPDGPILNGLYMDDHFIGSKVGYTTYQGEISVPLWLPGQGTATEDAALADEKVATHQMKVQRLATGVHVLELASEGAVLSARIANQEKVSDVLGRTMRDVEKALRAGEVSDTDYEATVTEKEDVDGMLAEARQHLENVRADLESLTGDDALPDLSGIDGRLLSRFDAQLNPERDPRIELADSVLKQARASYAVARHSYMPNPQVGVILSRQEQYDSPWDTQVGVQFQMPLPSEARNVPLVMKEVQAIGRAERDDTQAHRRIKAEYRQLRNQLTTATQILQHARELHIHSDRRANDLASAWQVGEIPVIEYLRARRTALTAAERYAQADIVMRAAIARMMLMSGNIP</sequence>
<organism evidence="9 10">
    <name type="scientific">Acetobacter conturbans</name>
    <dbReference type="NCBI Taxonomy" id="1737472"/>
    <lineage>
        <taxon>Bacteria</taxon>
        <taxon>Pseudomonadati</taxon>
        <taxon>Pseudomonadota</taxon>
        <taxon>Alphaproteobacteria</taxon>
        <taxon>Acetobacterales</taxon>
        <taxon>Acetobacteraceae</taxon>
        <taxon>Acetobacter</taxon>
    </lineage>
</organism>
<proteinExistence type="inferred from homology"/>
<keyword evidence="7" id="KW-0998">Cell outer membrane</keyword>
<evidence type="ECO:0000256" key="7">
    <source>
        <dbReference type="ARBA" id="ARBA00023237"/>
    </source>
</evidence>
<dbReference type="Proteomes" id="UP000631653">
    <property type="component" value="Unassembled WGS sequence"/>
</dbReference>
<keyword evidence="5" id="KW-0812">Transmembrane</keyword>
<evidence type="ECO:0000256" key="1">
    <source>
        <dbReference type="ARBA" id="ARBA00004442"/>
    </source>
</evidence>
<comment type="similarity">
    <text evidence="2">Belongs to the outer membrane factor (OMF) (TC 1.B.17) family.</text>
</comment>
<dbReference type="Gene3D" id="1.20.1600.10">
    <property type="entry name" value="Outer membrane efflux proteins (OEP)"/>
    <property type="match status" value="1"/>
</dbReference>
<evidence type="ECO:0000256" key="2">
    <source>
        <dbReference type="ARBA" id="ARBA00007613"/>
    </source>
</evidence>
<accession>A0ABX0K0U6</accession>
<gene>
    <name evidence="9" type="ORF">GOB81_09005</name>
</gene>
<feature type="coiled-coil region" evidence="8">
    <location>
        <begin position="288"/>
        <end position="315"/>
    </location>
</feature>
<dbReference type="RefSeq" id="WP_173570083.1">
    <property type="nucleotide sequence ID" value="NZ_WOSY01000007.1"/>
</dbReference>
<evidence type="ECO:0000256" key="3">
    <source>
        <dbReference type="ARBA" id="ARBA00022448"/>
    </source>
</evidence>
<dbReference type="EMBL" id="WOSY01000007">
    <property type="protein sequence ID" value="NHN88767.1"/>
    <property type="molecule type" value="Genomic_DNA"/>
</dbReference>
<keyword evidence="6" id="KW-0472">Membrane</keyword>
<comment type="caution">
    <text evidence="9">The sequence shown here is derived from an EMBL/GenBank/DDBJ whole genome shotgun (WGS) entry which is preliminary data.</text>
</comment>
<keyword evidence="8" id="KW-0175">Coiled coil</keyword>
<reference evidence="9 10" key="1">
    <citation type="journal article" date="2020" name="Int. J. Syst. Evol. Microbiol.">
        <title>Novel acetic acid bacteria from cider fermentations: Acetobacter conturbans sp. nov. and Acetobacter fallax sp. nov.</title>
        <authorList>
            <person name="Sombolestani A.S."/>
            <person name="Cleenwerck I."/>
            <person name="Cnockaert M."/>
            <person name="Borremans W."/>
            <person name="Wieme A.D."/>
            <person name="De Vuyst L."/>
            <person name="Vandamme P."/>
        </authorList>
    </citation>
    <scope>NUCLEOTIDE SEQUENCE [LARGE SCALE GENOMIC DNA]</scope>
    <source>
        <strain evidence="9 10">LMG 1627</strain>
    </source>
</reference>
<keyword evidence="3" id="KW-0813">Transport</keyword>
<name>A0ABX0K0U6_9PROT</name>
<keyword evidence="4" id="KW-1134">Transmembrane beta strand</keyword>
<evidence type="ECO:0000256" key="8">
    <source>
        <dbReference type="SAM" id="Coils"/>
    </source>
</evidence>
<dbReference type="SUPFAM" id="SSF56954">
    <property type="entry name" value="Outer membrane efflux proteins (OEP)"/>
    <property type="match status" value="1"/>
</dbReference>
<evidence type="ECO:0000256" key="6">
    <source>
        <dbReference type="ARBA" id="ARBA00023136"/>
    </source>
</evidence>
<evidence type="ECO:0000313" key="9">
    <source>
        <dbReference type="EMBL" id="NHN88767.1"/>
    </source>
</evidence>
<comment type="subcellular location">
    <subcellularLocation>
        <location evidence="1">Cell outer membrane</location>
    </subcellularLocation>
</comment>
<dbReference type="InterPro" id="IPR003423">
    <property type="entry name" value="OMP_efflux"/>
</dbReference>